<gene>
    <name evidence="1" type="ORF">CMV_018380</name>
</gene>
<dbReference type="EMBL" id="JRKL02003074">
    <property type="protein sequence ID" value="KAF3956495.1"/>
    <property type="molecule type" value="Genomic_DNA"/>
</dbReference>
<name>A0A8J4QV46_9ROSI</name>
<accession>A0A8J4QV46</accession>
<evidence type="ECO:0000313" key="2">
    <source>
        <dbReference type="Proteomes" id="UP000737018"/>
    </source>
</evidence>
<dbReference type="Proteomes" id="UP000737018">
    <property type="component" value="Unassembled WGS sequence"/>
</dbReference>
<proteinExistence type="predicted"/>
<comment type="caution">
    <text evidence="1">The sequence shown here is derived from an EMBL/GenBank/DDBJ whole genome shotgun (WGS) entry which is preliminary data.</text>
</comment>
<dbReference type="AlphaFoldDB" id="A0A8J4QV46"/>
<protein>
    <submittedName>
        <fullName evidence="1">Uncharacterized protein</fullName>
    </submittedName>
</protein>
<organism evidence="1 2">
    <name type="scientific">Castanea mollissima</name>
    <name type="common">Chinese chestnut</name>
    <dbReference type="NCBI Taxonomy" id="60419"/>
    <lineage>
        <taxon>Eukaryota</taxon>
        <taxon>Viridiplantae</taxon>
        <taxon>Streptophyta</taxon>
        <taxon>Embryophyta</taxon>
        <taxon>Tracheophyta</taxon>
        <taxon>Spermatophyta</taxon>
        <taxon>Magnoliopsida</taxon>
        <taxon>eudicotyledons</taxon>
        <taxon>Gunneridae</taxon>
        <taxon>Pentapetalae</taxon>
        <taxon>rosids</taxon>
        <taxon>fabids</taxon>
        <taxon>Fagales</taxon>
        <taxon>Fagaceae</taxon>
        <taxon>Castanea</taxon>
    </lineage>
</organism>
<keyword evidence="2" id="KW-1185">Reference proteome</keyword>
<evidence type="ECO:0000313" key="1">
    <source>
        <dbReference type="EMBL" id="KAF3956495.1"/>
    </source>
</evidence>
<sequence>MLLAAFCDKLKSSIQQNLIQLLAVHKTHILSIEAGFWKLQVECEDPKNFRALTIDRDDLSEFGLLLDDVKDSLSRLLVVSLIPISKSVKHASPVLAKHAQATEGPLLWIEDCPPCL</sequence>
<reference evidence="1" key="1">
    <citation type="submission" date="2020-03" db="EMBL/GenBank/DDBJ databases">
        <title>Castanea mollissima Vanexum genome sequencing.</title>
        <authorList>
            <person name="Staton M."/>
        </authorList>
    </citation>
    <scope>NUCLEOTIDE SEQUENCE</scope>
    <source>
        <tissue evidence="1">Leaf</tissue>
    </source>
</reference>